<evidence type="ECO:0000313" key="2">
    <source>
        <dbReference type="Proteomes" id="UP000278327"/>
    </source>
</evidence>
<keyword evidence="2" id="KW-1185">Reference proteome</keyword>
<dbReference type="Proteomes" id="UP000278327">
    <property type="component" value="Unassembled WGS sequence"/>
</dbReference>
<evidence type="ECO:0000313" key="1">
    <source>
        <dbReference type="EMBL" id="RNL37912.1"/>
    </source>
</evidence>
<dbReference type="AlphaFoldDB" id="A0A3N0ASR5"/>
<name>A0A3N0ASR5_9ACTN</name>
<comment type="caution">
    <text evidence="1">The sequence shown here is derived from an EMBL/GenBank/DDBJ whole genome shotgun (WGS) entry which is preliminary data.</text>
</comment>
<sequence length="196" mass="21467">MAAANDCQNVEPRNNARSLRAAKEVFELPDPSDYNDLDFMADRLDDVIDICERNAVRPMLATISSAMGMTPNALRSIAVGGQRTYKGQRLTDSALGFYKKTYDFFYNVWEMNLIEGGAATAGLIFLGKNYYGMRDQVEQIRVNVDAAAGLPSAEDVAERYAKRLGVAQKPVELEATVEDVGDNAPVCDSDGPKKAD</sequence>
<accession>A0A3N0ASR5</accession>
<proteinExistence type="predicted"/>
<dbReference type="RefSeq" id="WP_117284385.1">
    <property type="nucleotide sequence ID" value="NZ_JAMTCE010000006.1"/>
</dbReference>
<protein>
    <submittedName>
        <fullName evidence="1">Uncharacterized protein</fullName>
    </submittedName>
</protein>
<organism evidence="1 2">
    <name type="scientific">Adlercreutzia equolifaciens subsp. celatus DSM 18785</name>
    <dbReference type="NCBI Taxonomy" id="1121021"/>
    <lineage>
        <taxon>Bacteria</taxon>
        <taxon>Bacillati</taxon>
        <taxon>Actinomycetota</taxon>
        <taxon>Coriobacteriia</taxon>
        <taxon>Eggerthellales</taxon>
        <taxon>Eggerthellaceae</taxon>
        <taxon>Adlercreutzia</taxon>
    </lineage>
</organism>
<dbReference type="EMBL" id="QICA01000009">
    <property type="protein sequence ID" value="RNL37912.1"/>
    <property type="molecule type" value="Genomic_DNA"/>
</dbReference>
<gene>
    <name evidence="1" type="ORF">DMP10_06520</name>
</gene>
<reference evidence="1 2" key="1">
    <citation type="journal article" date="2019" name="Microbiol. Resour. Announc.">
        <title>Draft Genome Sequences of Type Strains of Gordonibacter faecihominis, Paraeggerthella hongkongensis, Parvibacter caecicola,Slackia equolifaciens, Slackia faecicanis, and Slackia isoflavoniconvertens.</title>
        <authorList>
            <person name="Danylec N."/>
            <person name="Stoll D.A."/>
            <person name="Dotsch A."/>
            <person name="Huch M."/>
        </authorList>
    </citation>
    <scope>NUCLEOTIDE SEQUENCE [LARGE SCALE GENOMIC DNA]</scope>
    <source>
        <strain evidence="1 2">DSM 18785</strain>
    </source>
</reference>